<reference evidence="10" key="1">
    <citation type="submission" date="2024-03" db="EMBL/GenBank/DDBJ databases">
        <authorList>
            <consortium name="ELIXIR-Norway"/>
            <consortium name="Elixir Norway"/>
        </authorList>
    </citation>
    <scope>NUCLEOTIDE SEQUENCE</scope>
</reference>
<feature type="signal peptide" evidence="7">
    <location>
        <begin position="1"/>
        <end position="22"/>
    </location>
</feature>
<name>A0ABP1BN64_9BRYO</name>
<evidence type="ECO:0000256" key="2">
    <source>
        <dbReference type="ARBA" id="ARBA00006285"/>
    </source>
</evidence>
<dbReference type="InterPro" id="IPR029019">
    <property type="entry name" value="HEX_eukaryotic_N"/>
</dbReference>
<feature type="domain" description="Glycoside hydrolase family 20 catalytic" evidence="8">
    <location>
        <begin position="204"/>
        <end position="508"/>
    </location>
</feature>
<dbReference type="Gene3D" id="3.20.20.80">
    <property type="entry name" value="Glycosidases"/>
    <property type="match status" value="1"/>
</dbReference>
<evidence type="ECO:0000256" key="4">
    <source>
        <dbReference type="ARBA" id="ARBA00023180"/>
    </source>
</evidence>
<evidence type="ECO:0000313" key="11">
    <source>
        <dbReference type="Proteomes" id="UP001497522"/>
    </source>
</evidence>
<evidence type="ECO:0000259" key="9">
    <source>
        <dbReference type="Pfam" id="PF14845"/>
    </source>
</evidence>
<dbReference type="SUPFAM" id="SSF51445">
    <property type="entry name" value="(Trans)glycosidases"/>
    <property type="match status" value="1"/>
</dbReference>
<dbReference type="Pfam" id="PF00728">
    <property type="entry name" value="Glyco_hydro_20"/>
    <property type="match status" value="1"/>
</dbReference>
<dbReference type="PANTHER" id="PTHR22600">
    <property type="entry name" value="BETA-HEXOSAMINIDASE"/>
    <property type="match status" value="1"/>
</dbReference>
<keyword evidence="3 6" id="KW-0378">Hydrolase</keyword>
<dbReference type="CDD" id="cd06562">
    <property type="entry name" value="GH20_HexA_HexB-like"/>
    <property type="match status" value="1"/>
</dbReference>
<keyword evidence="4" id="KW-0325">Glycoprotein</keyword>
<evidence type="ECO:0000256" key="1">
    <source>
        <dbReference type="ARBA" id="ARBA00001231"/>
    </source>
</evidence>
<comment type="catalytic activity">
    <reaction evidence="1 6">
        <text>Hydrolysis of terminal non-reducing N-acetyl-D-hexosamine residues in N-acetyl-beta-D-hexosaminides.</text>
        <dbReference type="EC" id="3.2.1.52"/>
    </reaction>
</comment>
<dbReference type="SUPFAM" id="SSF55545">
    <property type="entry name" value="beta-N-acetylhexosaminidase-like domain"/>
    <property type="match status" value="1"/>
</dbReference>
<dbReference type="Proteomes" id="UP001497522">
    <property type="component" value="Chromosome 5"/>
</dbReference>
<dbReference type="PIRSF" id="PIRSF001093">
    <property type="entry name" value="B-hxosamndse_ab_euk"/>
    <property type="match status" value="1"/>
</dbReference>
<evidence type="ECO:0000256" key="5">
    <source>
        <dbReference type="ARBA" id="ARBA00023295"/>
    </source>
</evidence>
<feature type="chain" id="PRO_5047363661" description="Beta-hexosaminidase" evidence="7">
    <location>
        <begin position="23"/>
        <end position="564"/>
    </location>
</feature>
<dbReference type="InterPro" id="IPR017853">
    <property type="entry name" value="GH"/>
</dbReference>
<gene>
    <name evidence="10" type="ORF">CSSPJE1EN2_LOCUS19278</name>
</gene>
<accession>A0ABP1BN64</accession>
<dbReference type="Pfam" id="PF14845">
    <property type="entry name" value="Glycohydro_20b2"/>
    <property type="match status" value="1"/>
</dbReference>
<evidence type="ECO:0000256" key="3">
    <source>
        <dbReference type="ARBA" id="ARBA00022801"/>
    </source>
</evidence>
<dbReference type="EMBL" id="OZ023706">
    <property type="protein sequence ID" value="CAK9877236.1"/>
    <property type="molecule type" value="Genomic_DNA"/>
</dbReference>
<dbReference type="Gene3D" id="3.30.379.10">
    <property type="entry name" value="Chitobiase/beta-hexosaminidase domain 2-like"/>
    <property type="match status" value="1"/>
</dbReference>
<keyword evidence="5 6" id="KW-0326">Glycosidase</keyword>
<evidence type="ECO:0000259" key="8">
    <source>
        <dbReference type="Pfam" id="PF00728"/>
    </source>
</evidence>
<feature type="domain" description="Beta-hexosaminidase eukaryotic type N-terminal" evidence="9">
    <location>
        <begin position="60"/>
        <end position="179"/>
    </location>
</feature>
<dbReference type="InterPro" id="IPR025705">
    <property type="entry name" value="Beta_hexosaminidase_sua/sub"/>
</dbReference>
<evidence type="ECO:0000256" key="6">
    <source>
        <dbReference type="PIRNR" id="PIRNR001093"/>
    </source>
</evidence>
<dbReference type="InterPro" id="IPR015883">
    <property type="entry name" value="Glyco_hydro_20_cat"/>
</dbReference>
<comment type="similarity">
    <text evidence="2 6">Belongs to the glycosyl hydrolase 20 family.</text>
</comment>
<dbReference type="PRINTS" id="PR00738">
    <property type="entry name" value="GLHYDRLASE20"/>
</dbReference>
<protein>
    <recommendedName>
        <fullName evidence="6">Beta-hexosaminidase</fullName>
        <ecNumber evidence="6">3.2.1.52</ecNumber>
    </recommendedName>
</protein>
<organism evidence="10 11">
    <name type="scientific">Sphagnum jensenii</name>
    <dbReference type="NCBI Taxonomy" id="128206"/>
    <lineage>
        <taxon>Eukaryota</taxon>
        <taxon>Viridiplantae</taxon>
        <taxon>Streptophyta</taxon>
        <taxon>Embryophyta</taxon>
        <taxon>Bryophyta</taxon>
        <taxon>Sphagnophytina</taxon>
        <taxon>Sphagnopsida</taxon>
        <taxon>Sphagnales</taxon>
        <taxon>Sphagnaceae</taxon>
        <taxon>Sphagnum</taxon>
    </lineage>
</organism>
<keyword evidence="7" id="KW-0732">Signal</keyword>
<evidence type="ECO:0000313" key="10">
    <source>
        <dbReference type="EMBL" id="CAK9877236.1"/>
    </source>
</evidence>
<evidence type="ECO:0000256" key="7">
    <source>
        <dbReference type="SAM" id="SignalP"/>
    </source>
</evidence>
<sequence length="564" mass="63499">MELKIPMKFSLLLMHAIAIVVANGTPRNRPYSVLDSPEANRPLYAGFDNMRLSMNGSVLLWPMPAHVTRGKSILALASGFAFGQADGQHISATLAQAFSRYIDIIYEQHSLFQVVSSGLGIPVLEKLLVSLDSSTEELEFEVDESYTLKVPDPSNPNIASLQAATVYGALRGLETFSQLVDYDYSSRSLQIARTPWIIEDYPRFPYRGLLIDTSRHYQPVESIKRVIDSMSFAKLNVLHWHIVDEEAFPIEIPSYPGLWNGAYSYKERYNIEDASEIVEYARARGIHVMPELDVPGHAASWGLGYPQLWPSPQCNEPLDVSKEFTFDVIDGILKDFKKIFPFKFAHLGGDEVDTSCWKNSPVIESWLTSHNLTAQDAYASFVIRAQEIAMKHGFEPVNWEETFNIFPSQLSKQTVVHNWYQSGTCPRAVKAGLRCIMSDQGTWYLDHLDVPWDKFYLTEPHLDITDAAEQELVIGGEVCMWGETVDASDILQTIWPRAAAAAERLWSPLSLTEQGISEKTLRRLQTFRCLLNRRGIPAAPVLSFWGTYVFGRVAPSEPGSCFSQ</sequence>
<keyword evidence="11" id="KW-1185">Reference proteome</keyword>
<dbReference type="EC" id="3.2.1.52" evidence="6"/>
<dbReference type="InterPro" id="IPR029018">
    <property type="entry name" value="Hex-like_dom2"/>
</dbReference>
<dbReference type="PANTHER" id="PTHR22600:SF21">
    <property type="entry name" value="BETA-HEXOSAMINIDASE A"/>
    <property type="match status" value="1"/>
</dbReference>
<proteinExistence type="inferred from homology"/>